<proteinExistence type="predicted"/>
<comment type="caution">
    <text evidence="1">The sequence shown here is derived from an EMBL/GenBank/DDBJ whole genome shotgun (WGS) entry which is preliminary data.</text>
</comment>
<protein>
    <submittedName>
        <fullName evidence="1">Uncharacterized protein</fullName>
    </submittedName>
</protein>
<dbReference type="Proteomes" id="UP000257109">
    <property type="component" value="Unassembled WGS sequence"/>
</dbReference>
<reference evidence="1" key="1">
    <citation type="submission" date="2018-05" db="EMBL/GenBank/DDBJ databases">
        <title>Draft genome of Mucuna pruriens seed.</title>
        <authorList>
            <person name="Nnadi N.E."/>
            <person name="Vos R."/>
            <person name="Hasami M.H."/>
            <person name="Devisetty U.K."/>
            <person name="Aguiy J.C."/>
        </authorList>
    </citation>
    <scope>NUCLEOTIDE SEQUENCE [LARGE SCALE GENOMIC DNA]</scope>
    <source>
        <strain evidence="1">JCA_2017</strain>
    </source>
</reference>
<dbReference type="AlphaFoldDB" id="A0A371E844"/>
<dbReference type="OrthoDB" id="1305902at2759"/>
<dbReference type="EMBL" id="QJKJ01015643">
    <property type="protein sequence ID" value="RDX62169.1"/>
    <property type="molecule type" value="Genomic_DNA"/>
</dbReference>
<accession>A0A371E844</accession>
<keyword evidence="2" id="KW-1185">Reference proteome</keyword>
<evidence type="ECO:0000313" key="2">
    <source>
        <dbReference type="Proteomes" id="UP000257109"/>
    </source>
</evidence>
<feature type="non-terminal residue" evidence="1">
    <location>
        <position position="1"/>
    </location>
</feature>
<gene>
    <name evidence="1" type="ORF">CR513_59522</name>
</gene>
<sequence length="73" mass="8028">FGIRRASQAQMVNEIGAASNQRLENQLTELTLLVRQHAIGQHQPTIVAKVCGICTSVEHPTDLCPMLQETESD</sequence>
<evidence type="ECO:0000313" key="1">
    <source>
        <dbReference type="EMBL" id="RDX62169.1"/>
    </source>
</evidence>
<organism evidence="1 2">
    <name type="scientific">Mucuna pruriens</name>
    <name type="common">Velvet bean</name>
    <name type="synonym">Dolichos pruriens</name>
    <dbReference type="NCBI Taxonomy" id="157652"/>
    <lineage>
        <taxon>Eukaryota</taxon>
        <taxon>Viridiplantae</taxon>
        <taxon>Streptophyta</taxon>
        <taxon>Embryophyta</taxon>
        <taxon>Tracheophyta</taxon>
        <taxon>Spermatophyta</taxon>
        <taxon>Magnoliopsida</taxon>
        <taxon>eudicotyledons</taxon>
        <taxon>Gunneridae</taxon>
        <taxon>Pentapetalae</taxon>
        <taxon>rosids</taxon>
        <taxon>fabids</taxon>
        <taxon>Fabales</taxon>
        <taxon>Fabaceae</taxon>
        <taxon>Papilionoideae</taxon>
        <taxon>50 kb inversion clade</taxon>
        <taxon>NPAAA clade</taxon>
        <taxon>indigoferoid/millettioid clade</taxon>
        <taxon>Phaseoleae</taxon>
        <taxon>Mucuna</taxon>
    </lineage>
</organism>
<name>A0A371E844_MUCPR</name>